<dbReference type="EMBL" id="LJIJ01000031">
    <property type="protein sequence ID" value="ODN05004.1"/>
    <property type="molecule type" value="Genomic_DNA"/>
</dbReference>
<evidence type="ECO:0000313" key="3">
    <source>
        <dbReference type="EMBL" id="ODN05004.1"/>
    </source>
</evidence>
<sequence>MNLFIYFCIPLIVTGNPTPGTYGETERREDTQTQKNAQNPETSETEAYSKYAFGPSVGYGGSVLDQFVVDQHGEYRRRPLIEDTGAVDISNIYNTLKDRATGKDVPTRGSQVASPSYDYGVPPQVLSANPALLKLSNYANPLLAAQLAQQYEHRLKSVAALQTPVVPLAPSHYYSHVPLAAHQQQLVQLQLQQQQLLHAPDTGHHHHQLVQQPLYQNVLVPYYQQSPYAHAQALYHQQQQAAHHAAAHGVEQISLAQQVVPTLQVPLLKTAHAPAYYQTPIYKTVHEPRILQAPIYKTANPPAFAPLLKTAPGVQAEIVQAVEEHVPEHESIPIAKVPTHYTRFLPSDAVLVSPKTPNVFVQKAVFKAAPAAAISPVLTEKAVLKAALAPVYNSPAYGLNNGIIKAPLLTRFVQNGYLEPGLPTKILSSQKAVVNALISEGEKAHYGYGKKIVGLPAGTTIDLVPSLSYGFSYSLYPKSNGLYGAPQPLVPVGAYKIKK</sequence>
<accession>A0A1D2NIA6</accession>
<comment type="caution">
    <text evidence="3">The sequence shown here is derived from an EMBL/GenBank/DDBJ whole genome shotgun (WGS) entry which is preliminary data.</text>
</comment>
<protein>
    <submittedName>
        <fullName evidence="3">Uncharacterized protein</fullName>
    </submittedName>
</protein>
<feature type="chain" id="PRO_5008905602" evidence="2">
    <location>
        <begin position="24"/>
        <end position="499"/>
    </location>
</feature>
<feature type="signal peptide" evidence="2">
    <location>
        <begin position="1"/>
        <end position="23"/>
    </location>
</feature>
<reference evidence="3 4" key="1">
    <citation type="journal article" date="2016" name="Genome Biol. Evol.">
        <title>Gene Family Evolution Reflects Adaptation to Soil Environmental Stressors in the Genome of the Collembolan Orchesella cincta.</title>
        <authorList>
            <person name="Faddeeva-Vakhrusheva A."/>
            <person name="Derks M.F."/>
            <person name="Anvar S.Y."/>
            <person name="Agamennone V."/>
            <person name="Suring W."/>
            <person name="Smit S."/>
            <person name="van Straalen N.M."/>
            <person name="Roelofs D."/>
        </authorList>
    </citation>
    <scope>NUCLEOTIDE SEQUENCE [LARGE SCALE GENOMIC DNA]</scope>
    <source>
        <tissue evidence="3">Mixed pool</tissue>
    </source>
</reference>
<name>A0A1D2NIA6_ORCCI</name>
<organism evidence="3 4">
    <name type="scientific">Orchesella cincta</name>
    <name type="common">Springtail</name>
    <name type="synonym">Podura cincta</name>
    <dbReference type="NCBI Taxonomy" id="48709"/>
    <lineage>
        <taxon>Eukaryota</taxon>
        <taxon>Metazoa</taxon>
        <taxon>Ecdysozoa</taxon>
        <taxon>Arthropoda</taxon>
        <taxon>Hexapoda</taxon>
        <taxon>Collembola</taxon>
        <taxon>Entomobryomorpha</taxon>
        <taxon>Entomobryoidea</taxon>
        <taxon>Orchesellidae</taxon>
        <taxon>Orchesellinae</taxon>
        <taxon>Orchesella</taxon>
    </lineage>
</organism>
<dbReference type="Proteomes" id="UP000094527">
    <property type="component" value="Unassembled WGS sequence"/>
</dbReference>
<evidence type="ECO:0000256" key="2">
    <source>
        <dbReference type="SAM" id="SignalP"/>
    </source>
</evidence>
<feature type="region of interest" description="Disordered" evidence="1">
    <location>
        <begin position="18"/>
        <end position="45"/>
    </location>
</feature>
<feature type="compositionally biased region" description="Polar residues" evidence="1">
    <location>
        <begin position="33"/>
        <end position="45"/>
    </location>
</feature>
<keyword evidence="4" id="KW-1185">Reference proteome</keyword>
<evidence type="ECO:0000313" key="4">
    <source>
        <dbReference type="Proteomes" id="UP000094527"/>
    </source>
</evidence>
<keyword evidence="2" id="KW-0732">Signal</keyword>
<dbReference type="AlphaFoldDB" id="A0A1D2NIA6"/>
<proteinExistence type="predicted"/>
<gene>
    <name evidence="3" type="ORF">Ocin01_01663</name>
</gene>
<evidence type="ECO:0000256" key="1">
    <source>
        <dbReference type="SAM" id="MobiDB-lite"/>
    </source>
</evidence>